<dbReference type="Proteomes" id="UP000821845">
    <property type="component" value="Chromosome 2"/>
</dbReference>
<proteinExistence type="predicted"/>
<protein>
    <submittedName>
        <fullName evidence="1">Uncharacterized protein</fullName>
    </submittedName>
</protein>
<dbReference type="EMBL" id="CM023482">
    <property type="protein sequence ID" value="KAH6940208.1"/>
    <property type="molecule type" value="Genomic_DNA"/>
</dbReference>
<keyword evidence="2" id="KW-1185">Reference proteome</keyword>
<reference evidence="1" key="1">
    <citation type="submission" date="2020-05" db="EMBL/GenBank/DDBJ databases">
        <title>Large-scale comparative analyses of tick genomes elucidate their genetic diversity and vector capacities.</title>
        <authorList>
            <person name="Jia N."/>
            <person name="Wang J."/>
            <person name="Shi W."/>
            <person name="Du L."/>
            <person name="Sun Y."/>
            <person name="Zhan W."/>
            <person name="Jiang J."/>
            <person name="Wang Q."/>
            <person name="Zhang B."/>
            <person name="Ji P."/>
            <person name="Sakyi L.B."/>
            <person name="Cui X."/>
            <person name="Yuan T."/>
            <person name="Jiang B."/>
            <person name="Yang W."/>
            <person name="Lam T.T.-Y."/>
            <person name="Chang Q."/>
            <person name="Ding S."/>
            <person name="Wang X."/>
            <person name="Zhu J."/>
            <person name="Ruan X."/>
            <person name="Zhao L."/>
            <person name="Wei J."/>
            <person name="Que T."/>
            <person name="Du C."/>
            <person name="Cheng J."/>
            <person name="Dai P."/>
            <person name="Han X."/>
            <person name="Huang E."/>
            <person name="Gao Y."/>
            <person name="Liu J."/>
            <person name="Shao H."/>
            <person name="Ye R."/>
            <person name="Li L."/>
            <person name="Wei W."/>
            <person name="Wang X."/>
            <person name="Wang C."/>
            <person name="Yang T."/>
            <person name="Huo Q."/>
            <person name="Li W."/>
            <person name="Guo W."/>
            <person name="Chen H."/>
            <person name="Zhou L."/>
            <person name="Ni X."/>
            <person name="Tian J."/>
            <person name="Zhou Y."/>
            <person name="Sheng Y."/>
            <person name="Liu T."/>
            <person name="Pan Y."/>
            <person name="Xia L."/>
            <person name="Li J."/>
            <person name="Zhao F."/>
            <person name="Cao W."/>
        </authorList>
    </citation>
    <scope>NUCLEOTIDE SEQUENCE</scope>
    <source>
        <strain evidence="1">Hyas-2018</strain>
    </source>
</reference>
<gene>
    <name evidence="1" type="ORF">HPB50_026330</name>
</gene>
<name>A0ACB7SZU3_HYAAI</name>
<evidence type="ECO:0000313" key="2">
    <source>
        <dbReference type="Proteomes" id="UP000821845"/>
    </source>
</evidence>
<sequence>MLIVHEDDDDKMTVDKSALKRLGHRVYEVGMGIGHSIGAASETAPPVRHRRSSDAEAASVILEALGEVPAKKSADRASLRTTSSEEDISERSTSPQVEATISAGILHLGLEILLQLRREDTMGQSNLLFSPYAIASTMAALLSDPDANTATAEQVARLLQLSSLDEGVAAYFARRDRVIPRCRNDVVHSFDMAYQTVVHYNYHRVGNEDLDSRTSSVNRPTPRASRMPWDFEREPESSRADADYHARCYAPSFAPDEILPKGVVAESTLLLLLSVIDFEGTWKYPLDKSATDQGFFYESPRAPTTIGTIRQTGRLRVFDATKNLGAKVIEVPYQGPKGTFSLHTKDKNPKVAMVLFIPVDMDGLDELERRLNVANVSQVLCSLREADGVELTLPLFRTKQVIDLKQTLSSLGFEAWYTDQLQPLHASEPGPHEVSAAIHASAFRVCTKGGTAQVTKTKPERKAAAGRRYSVDRPFLFMVTCSDPDAVLLLGSVKRIFW</sequence>
<evidence type="ECO:0000313" key="1">
    <source>
        <dbReference type="EMBL" id="KAH6940208.1"/>
    </source>
</evidence>
<organism evidence="1 2">
    <name type="scientific">Hyalomma asiaticum</name>
    <name type="common">Tick</name>
    <dbReference type="NCBI Taxonomy" id="266040"/>
    <lineage>
        <taxon>Eukaryota</taxon>
        <taxon>Metazoa</taxon>
        <taxon>Ecdysozoa</taxon>
        <taxon>Arthropoda</taxon>
        <taxon>Chelicerata</taxon>
        <taxon>Arachnida</taxon>
        <taxon>Acari</taxon>
        <taxon>Parasitiformes</taxon>
        <taxon>Ixodida</taxon>
        <taxon>Ixodoidea</taxon>
        <taxon>Ixodidae</taxon>
        <taxon>Hyalomminae</taxon>
        <taxon>Hyalomma</taxon>
    </lineage>
</organism>
<comment type="caution">
    <text evidence="1">The sequence shown here is derived from an EMBL/GenBank/DDBJ whole genome shotgun (WGS) entry which is preliminary data.</text>
</comment>
<accession>A0ACB7SZU3</accession>